<evidence type="ECO:0000256" key="2">
    <source>
        <dbReference type="ARBA" id="ARBA00023326"/>
    </source>
</evidence>
<keyword evidence="6" id="KW-1185">Reference proteome</keyword>
<keyword evidence="1" id="KW-0326">Glycosidase</keyword>
<evidence type="ECO:0000313" key="5">
    <source>
        <dbReference type="EMBL" id="RNL79656.1"/>
    </source>
</evidence>
<dbReference type="Pfam" id="PF13472">
    <property type="entry name" value="Lipase_GDSL_2"/>
    <property type="match status" value="1"/>
</dbReference>
<dbReference type="GO" id="GO:0016798">
    <property type="term" value="F:hydrolase activity, acting on glycosyl bonds"/>
    <property type="evidence" value="ECO:0007669"/>
    <property type="project" value="UniProtKB-KW"/>
</dbReference>
<keyword evidence="1" id="KW-0378">Hydrolase</keyword>
<dbReference type="AlphaFoldDB" id="A0A3N0DVY5"/>
<dbReference type="InterPro" id="IPR036514">
    <property type="entry name" value="SGNH_hydro_sf"/>
</dbReference>
<dbReference type="Proteomes" id="UP000277094">
    <property type="component" value="Unassembled WGS sequence"/>
</dbReference>
<organism evidence="5 6">
    <name type="scientific">Nocardioides marmorisolisilvae</name>
    <dbReference type="NCBI Taxonomy" id="1542737"/>
    <lineage>
        <taxon>Bacteria</taxon>
        <taxon>Bacillati</taxon>
        <taxon>Actinomycetota</taxon>
        <taxon>Actinomycetes</taxon>
        <taxon>Propionibacteriales</taxon>
        <taxon>Nocardioidaceae</taxon>
        <taxon>Nocardioides</taxon>
    </lineage>
</organism>
<evidence type="ECO:0000259" key="4">
    <source>
        <dbReference type="PROSITE" id="PS50853"/>
    </source>
</evidence>
<feature type="domain" description="Fibronectin type-III" evidence="4">
    <location>
        <begin position="418"/>
        <end position="510"/>
    </location>
</feature>
<dbReference type="RefSeq" id="WP_123234159.1">
    <property type="nucleotide sequence ID" value="NZ_RJSG01000002.1"/>
</dbReference>
<dbReference type="Gene3D" id="3.40.50.1110">
    <property type="entry name" value="SGNH hydrolase"/>
    <property type="match status" value="1"/>
</dbReference>
<dbReference type="PANTHER" id="PTHR30383:SF2">
    <property type="entry name" value="CELLULOSE-BINDING PROTEIN"/>
    <property type="match status" value="1"/>
</dbReference>
<dbReference type="OrthoDB" id="5168887at2"/>
<dbReference type="InterPro" id="IPR013783">
    <property type="entry name" value="Ig-like_fold"/>
</dbReference>
<dbReference type="InterPro" id="IPR036116">
    <property type="entry name" value="FN3_sf"/>
</dbReference>
<dbReference type="SMART" id="SM00060">
    <property type="entry name" value="FN3"/>
    <property type="match status" value="3"/>
</dbReference>
<name>A0A3N0DVY5_9ACTN</name>
<reference evidence="5 6" key="1">
    <citation type="submission" date="2018-11" db="EMBL/GenBank/DDBJ databases">
        <authorList>
            <person name="Li F."/>
        </authorList>
    </citation>
    <scope>NUCLEOTIDE SEQUENCE [LARGE SCALE GENOMIC DNA]</scope>
    <source>
        <strain evidence="5 6">KIS18-7</strain>
    </source>
</reference>
<dbReference type="SUPFAM" id="SSF49265">
    <property type="entry name" value="Fibronectin type III"/>
    <property type="match status" value="1"/>
</dbReference>
<feature type="chain" id="PRO_5039574246" description="Fibronectin type-III domain-containing protein" evidence="3">
    <location>
        <begin position="36"/>
        <end position="597"/>
    </location>
</feature>
<evidence type="ECO:0000256" key="1">
    <source>
        <dbReference type="ARBA" id="ARBA00023295"/>
    </source>
</evidence>
<dbReference type="EMBL" id="RJSG01000002">
    <property type="protein sequence ID" value="RNL79656.1"/>
    <property type="molecule type" value="Genomic_DNA"/>
</dbReference>
<keyword evidence="2" id="KW-0624">Polysaccharide degradation</keyword>
<dbReference type="GO" id="GO:0004622">
    <property type="term" value="F:phosphatidylcholine lysophospholipase activity"/>
    <property type="evidence" value="ECO:0007669"/>
    <property type="project" value="TreeGrafter"/>
</dbReference>
<dbReference type="PANTHER" id="PTHR30383">
    <property type="entry name" value="THIOESTERASE 1/PROTEASE 1/LYSOPHOSPHOLIPASE L1"/>
    <property type="match status" value="1"/>
</dbReference>
<protein>
    <recommendedName>
        <fullName evidence="4">Fibronectin type-III domain-containing protein</fullName>
    </recommendedName>
</protein>
<dbReference type="SUPFAM" id="SSF52266">
    <property type="entry name" value="SGNH hydrolase"/>
    <property type="match status" value="1"/>
</dbReference>
<dbReference type="InterPro" id="IPR003961">
    <property type="entry name" value="FN3_dom"/>
</dbReference>
<sequence length="597" mass="63858">MGYGRSLVSRALGLVLGVTVSAALSAGLGATAASAVNDPTQYDPACPPAAAPDPASDPVKILLTGDSITNGTSGDYTWRYFFDHRLRAAGVNFDFVGPWSDLIDYTTFEWGHHEYADCDFDQDHDARGGAQLAEQLEPSTLSPDGHSRIRWATETYDPAVVVEFFGYNDLTKPRDRSDLTSAPYTVDELIANAKKYIDEVRAAKPDATIVMANLAYAEVPNGSAQNKLLVSEAPDYNSKLAAKVPTWSTAQSKVVLADVANPSYWRGYADTYDGAHPNAQGEVDLAAGMADAFAQLGIGQAATLPLPVMPLGPRTVPQLTGQGRLRSVALFWKPVPGETRMLVYCRDPAVSSTWNRLPDVDRTVDSSGVVHGNSVVLTECAPGGPTLSQGHGYEFAVRAAKVRAVANDILSNTVAVTVPIQLARVQGLSGSAGAHRVTLTWNAVSDAEQYIVYWRKHGSTAAYSTKSVTGTSGSVSNLVAGRAYDFRVRATGAAPAGPYADPVTVTPRGYITTVPARPSLVRESAHRVRISWHSVHGATRYQVQIRNGYGAWRTLAWTSRTSYLSPSLTAGKSYAFRIRPYDQDAPGGVSGSSRITA</sequence>
<comment type="caution">
    <text evidence="5">The sequence shown here is derived from an EMBL/GenBank/DDBJ whole genome shotgun (WGS) entry which is preliminary data.</text>
</comment>
<keyword evidence="2" id="KW-0119">Carbohydrate metabolism</keyword>
<dbReference type="CDD" id="cd00063">
    <property type="entry name" value="FN3"/>
    <property type="match status" value="2"/>
</dbReference>
<keyword evidence="3" id="KW-0732">Signal</keyword>
<evidence type="ECO:0000256" key="3">
    <source>
        <dbReference type="SAM" id="SignalP"/>
    </source>
</evidence>
<dbReference type="GO" id="GO:0000272">
    <property type="term" value="P:polysaccharide catabolic process"/>
    <property type="evidence" value="ECO:0007669"/>
    <property type="project" value="UniProtKB-KW"/>
</dbReference>
<dbReference type="Gene3D" id="2.60.40.10">
    <property type="entry name" value="Immunoglobulins"/>
    <property type="match status" value="2"/>
</dbReference>
<feature type="signal peptide" evidence="3">
    <location>
        <begin position="1"/>
        <end position="35"/>
    </location>
</feature>
<dbReference type="InterPro" id="IPR013830">
    <property type="entry name" value="SGNH_hydro"/>
</dbReference>
<dbReference type="PROSITE" id="PS50853">
    <property type="entry name" value="FN3"/>
    <property type="match status" value="2"/>
</dbReference>
<dbReference type="InterPro" id="IPR051532">
    <property type="entry name" value="Ester_Hydrolysis_Enzymes"/>
</dbReference>
<evidence type="ECO:0000313" key="6">
    <source>
        <dbReference type="Proteomes" id="UP000277094"/>
    </source>
</evidence>
<gene>
    <name evidence="5" type="ORF">EFL95_11855</name>
</gene>
<dbReference type="Pfam" id="PF00041">
    <property type="entry name" value="fn3"/>
    <property type="match status" value="1"/>
</dbReference>
<feature type="domain" description="Fibronectin type-III" evidence="4">
    <location>
        <begin position="514"/>
        <end position="597"/>
    </location>
</feature>
<proteinExistence type="predicted"/>
<accession>A0A3N0DVY5</accession>